<feature type="transmembrane region" description="Helical" evidence="1">
    <location>
        <begin position="286"/>
        <end position="306"/>
    </location>
</feature>
<feature type="transmembrane region" description="Helical" evidence="1">
    <location>
        <begin position="166"/>
        <end position="188"/>
    </location>
</feature>
<evidence type="ECO:0008006" key="4">
    <source>
        <dbReference type="Google" id="ProtNLM"/>
    </source>
</evidence>
<feature type="transmembrane region" description="Helical" evidence="1">
    <location>
        <begin position="257"/>
        <end position="279"/>
    </location>
</feature>
<keyword evidence="1" id="KW-1133">Transmembrane helix</keyword>
<reference evidence="2 3" key="1">
    <citation type="submission" date="2018-01" db="EMBL/GenBank/DDBJ databases">
        <title>Draft genome sequence of Jiangella sp. GTF31.</title>
        <authorList>
            <person name="Sahin N."/>
            <person name="Ay H."/>
            <person name="Saygin H."/>
        </authorList>
    </citation>
    <scope>NUCLEOTIDE SEQUENCE [LARGE SCALE GENOMIC DNA]</scope>
    <source>
        <strain evidence="2 3">GTF31</strain>
    </source>
</reference>
<organism evidence="2 3">
    <name type="scientific">Jiangella anatolica</name>
    <dbReference type="NCBI Taxonomy" id="2670374"/>
    <lineage>
        <taxon>Bacteria</taxon>
        <taxon>Bacillati</taxon>
        <taxon>Actinomycetota</taxon>
        <taxon>Actinomycetes</taxon>
        <taxon>Jiangellales</taxon>
        <taxon>Jiangellaceae</taxon>
        <taxon>Jiangella</taxon>
    </lineage>
</organism>
<evidence type="ECO:0000313" key="2">
    <source>
        <dbReference type="EMBL" id="PZF80910.1"/>
    </source>
</evidence>
<protein>
    <recommendedName>
        <fullName evidence="4">Stage II sporulation protein M</fullName>
    </recommendedName>
</protein>
<dbReference type="Proteomes" id="UP000248764">
    <property type="component" value="Unassembled WGS sequence"/>
</dbReference>
<dbReference type="InterPro" id="IPR002798">
    <property type="entry name" value="SpoIIM-like"/>
</dbReference>
<dbReference type="RefSeq" id="WP_111257117.1">
    <property type="nucleotide sequence ID" value="NZ_POTW01000072.1"/>
</dbReference>
<evidence type="ECO:0000313" key="3">
    <source>
        <dbReference type="Proteomes" id="UP000248764"/>
    </source>
</evidence>
<dbReference type="PANTHER" id="PTHR35337:SF1">
    <property type="entry name" value="SLR1478 PROTEIN"/>
    <property type="match status" value="1"/>
</dbReference>
<name>A0A2W2B763_9ACTN</name>
<evidence type="ECO:0000256" key="1">
    <source>
        <dbReference type="SAM" id="Phobius"/>
    </source>
</evidence>
<keyword evidence="3" id="KW-1185">Reference proteome</keyword>
<sequence>MDLDAFVAAHRAEWDRLEQLVGRRGRLSGPEADELVGLYRAASTHLSTLRSAAPDPVLLGRLSALVARARTAIAGAQDSGWRDVVRFLTVGFPAAVYLNRRWWLGVMLAFAVVSVAVAWWVAANPSVQASIGAPEEIRQLVEHDFEDYYSENPAGSFAARVWVNNAWVAAACLALGVFLGLPVVYLLWMNAVNVAASAGLMASAGRLDVFFGLITPHGLLELTAVFVAAGAGLRLGWTVVDPGQRSRAEALAETGRATIGMALGLAGVLLVSGVIEAFVTPSGLPTWARIGIGVLAEALFLAYVWVYGRRAVLAGEVGDIARPDRADTLPVAG</sequence>
<dbReference type="Pfam" id="PF01944">
    <property type="entry name" value="SpoIIM"/>
    <property type="match status" value="1"/>
</dbReference>
<accession>A0A2W2B763</accession>
<feature type="transmembrane region" description="Helical" evidence="1">
    <location>
        <begin position="102"/>
        <end position="122"/>
    </location>
</feature>
<feature type="transmembrane region" description="Helical" evidence="1">
    <location>
        <begin position="209"/>
        <end position="237"/>
    </location>
</feature>
<dbReference type="EMBL" id="POTW01000072">
    <property type="protein sequence ID" value="PZF80910.1"/>
    <property type="molecule type" value="Genomic_DNA"/>
</dbReference>
<proteinExistence type="predicted"/>
<keyword evidence="1" id="KW-0812">Transmembrane</keyword>
<keyword evidence="1" id="KW-0472">Membrane</keyword>
<dbReference type="AlphaFoldDB" id="A0A2W2B763"/>
<gene>
    <name evidence="2" type="ORF">C1I92_23710</name>
</gene>
<comment type="caution">
    <text evidence="2">The sequence shown here is derived from an EMBL/GenBank/DDBJ whole genome shotgun (WGS) entry which is preliminary data.</text>
</comment>
<dbReference type="PANTHER" id="PTHR35337">
    <property type="entry name" value="SLR1478 PROTEIN"/>
    <property type="match status" value="1"/>
</dbReference>